<gene>
    <name evidence="3" type="ORF">DX912_01320</name>
</gene>
<evidence type="ECO:0000259" key="2">
    <source>
        <dbReference type="Pfam" id="PF01569"/>
    </source>
</evidence>
<evidence type="ECO:0000256" key="1">
    <source>
        <dbReference type="SAM" id="Phobius"/>
    </source>
</evidence>
<reference evidence="3 4" key="1">
    <citation type="submission" date="2018-08" db="EMBL/GenBank/DDBJ databases">
        <title>Lysobacter soli KCTC 22011, whole genome shotgun sequence.</title>
        <authorList>
            <person name="Zhang X."/>
            <person name="Feng G."/>
            <person name="Zhu H."/>
        </authorList>
    </citation>
    <scope>NUCLEOTIDE SEQUENCE [LARGE SCALE GENOMIC DNA]</scope>
    <source>
        <strain evidence="3 4">KCTC 22011</strain>
    </source>
</reference>
<proteinExistence type="predicted"/>
<dbReference type="CDD" id="cd03396">
    <property type="entry name" value="PAP2_like_6"/>
    <property type="match status" value="1"/>
</dbReference>
<dbReference type="EMBL" id="QTJR01000001">
    <property type="protein sequence ID" value="RDY69433.1"/>
    <property type="molecule type" value="Genomic_DNA"/>
</dbReference>
<feature type="transmembrane region" description="Helical" evidence="1">
    <location>
        <begin position="175"/>
        <end position="193"/>
    </location>
</feature>
<keyword evidence="1" id="KW-0812">Transmembrane</keyword>
<feature type="transmembrane region" description="Helical" evidence="1">
    <location>
        <begin position="88"/>
        <end position="107"/>
    </location>
</feature>
<keyword evidence="1" id="KW-1133">Transmembrane helix</keyword>
<evidence type="ECO:0000313" key="3">
    <source>
        <dbReference type="EMBL" id="RDY69433.1"/>
    </source>
</evidence>
<feature type="transmembrane region" description="Helical" evidence="1">
    <location>
        <begin position="33"/>
        <end position="54"/>
    </location>
</feature>
<comment type="caution">
    <text evidence="3">The sequence shown here is derived from an EMBL/GenBank/DDBJ whole genome shotgun (WGS) entry which is preliminary data.</text>
</comment>
<name>A0A3D8VJD9_9GAMM</name>
<dbReference type="AlphaFoldDB" id="A0A3D8VJD9"/>
<feature type="domain" description="Phosphatidic acid phosphatase type 2/haloperoxidase" evidence="2">
    <location>
        <begin position="120"/>
        <end position="249"/>
    </location>
</feature>
<keyword evidence="1" id="KW-0472">Membrane</keyword>
<dbReference type="SUPFAM" id="SSF48317">
    <property type="entry name" value="Acid phosphatase/Vanadium-dependent haloperoxidase"/>
    <property type="match status" value="1"/>
</dbReference>
<sequence>MRSATSTSVIPMHARPRIQNLPMDVLPHGGVRFAITHVLLPLLGFALALLAMRWSGGDQWLADRLYALQGGEWALRDAFVTQTLIHRFGRYAGIALWIGVVVAWLVARRRVEWAPLRAPLAYLAVAVALSVLCVAWVKSWSNMDCPWDLTRYGGLRPFVGLWDVRPLGLQRGACFPAGHAGGGYAWLSLYFFLGAVRPRWRWAGLTTGIGLGLLFGIAQQLRGAHFASHDLASAAICWTVAVATWQVFRPAMVRSRRLAAGTRAQGTQA</sequence>
<evidence type="ECO:0000313" key="4">
    <source>
        <dbReference type="Proteomes" id="UP000256829"/>
    </source>
</evidence>
<feature type="transmembrane region" description="Helical" evidence="1">
    <location>
        <begin position="231"/>
        <end position="248"/>
    </location>
</feature>
<accession>A0A3D8VJD9</accession>
<dbReference type="InterPro" id="IPR000326">
    <property type="entry name" value="PAP2/HPO"/>
</dbReference>
<keyword evidence="4" id="KW-1185">Reference proteome</keyword>
<dbReference type="Pfam" id="PF01569">
    <property type="entry name" value="PAP2"/>
    <property type="match status" value="1"/>
</dbReference>
<feature type="transmembrane region" description="Helical" evidence="1">
    <location>
        <begin position="200"/>
        <end position="219"/>
    </location>
</feature>
<dbReference type="InterPro" id="IPR036938">
    <property type="entry name" value="PAP2/HPO_sf"/>
</dbReference>
<feature type="transmembrane region" description="Helical" evidence="1">
    <location>
        <begin position="119"/>
        <end position="137"/>
    </location>
</feature>
<organism evidence="3 4">
    <name type="scientific">Lysobacter soli</name>
    <dbReference type="NCBI Taxonomy" id="453783"/>
    <lineage>
        <taxon>Bacteria</taxon>
        <taxon>Pseudomonadati</taxon>
        <taxon>Pseudomonadota</taxon>
        <taxon>Gammaproteobacteria</taxon>
        <taxon>Lysobacterales</taxon>
        <taxon>Lysobacteraceae</taxon>
        <taxon>Lysobacter</taxon>
    </lineage>
</organism>
<dbReference type="Proteomes" id="UP000256829">
    <property type="component" value="Unassembled WGS sequence"/>
</dbReference>
<protein>
    <submittedName>
        <fullName evidence="3">PAP2 family protein</fullName>
    </submittedName>
</protein>